<evidence type="ECO:0000313" key="1">
    <source>
        <dbReference type="EMBL" id="KZS15416.1"/>
    </source>
</evidence>
<gene>
    <name evidence="1" type="ORF">APZ42_019086</name>
</gene>
<accession>A0A0P5ZFZ5</accession>
<keyword evidence="2" id="KW-1185">Reference proteome</keyword>
<organism evidence="1 2">
    <name type="scientific">Daphnia magna</name>
    <dbReference type="NCBI Taxonomy" id="35525"/>
    <lineage>
        <taxon>Eukaryota</taxon>
        <taxon>Metazoa</taxon>
        <taxon>Ecdysozoa</taxon>
        <taxon>Arthropoda</taxon>
        <taxon>Crustacea</taxon>
        <taxon>Branchiopoda</taxon>
        <taxon>Diplostraca</taxon>
        <taxon>Cladocera</taxon>
        <taxon>Anomopoda</taxon>
        <taxon>Daphniidae</taxon>
        <taxon>Daphnia</taxon>
    </lineage>
</organism>
<protein>
    <submittedName>
        <fullName evidence="1">Uncharacterized protein</fullName>
    </submittedName>
</protein>
<proteinExistence type="predicted"/>
<evidence type="ECO:0000313" key="2">
    <source>
        <dbReference type="Proteomes" id="UP000076858"/>
    </source>
</evidence>
<dbReference type="AlphaFoldDB" id="A0A0P5ZFZ5"/>
<dbReference type="EMBL" id="LRGB01000872">
    <property type="protein sequence ID" value="KZS15416.1"/>
    <property type="molecule type" value="Genomic_DNA"/>
</dbReference>
<dbReference type="Proteomes" id="UP000076858">
    <property type="component" value="Unassembled WGS sequence"/>
</dbReference>
<name>A0A0P5ZFZ5_9CRUS</name>
<comment type="caution">
    <text evidence="1">The sequence shown here is derived from an EMBL/GenBank/DDBJ whole genome shotgun (WGS) entry which is preliminary data.</text>
</comment>
<reference evidence="1 2" key="1">
    <citation type="submission" date="2016-03" db="EMBL/GenBank/DDBJ databases">
        <title>EvidentialGene: Evidence-directed Construction of Genes on Genomes.</title>
        <authorList>
            <person name="Gilbert D.G."/>
            <person name="Choi J.-H."/>
            <person name="Mockaitis K."/>
            <person name="Colbourne J."/>
            <person name="Pfrender M."/>
        </authorList>
    </citation>
    <scope>NUCLEOTIDE SEQUENCE [LARGE SCALE GENOMIC DNA]</scope>
    <source>
        <strain evidence="1 2">Xinb3</strain>
        <tissue evidence="1">Complete organism</tissue>
    </source>
</reference>
<sequence>MTTAIGALRRTAHRLHLLRHTPVVLLRAHTDLLPLFPINTQLLLLAIISTKERPFQSTHIESLTGRNNILRRT</sequence>